<comment type="caution">
    <text evidence="11">The sequence shown here is derived from an EMBL/GenBank/DDBJ whole genome shotgun (WGS) entry which is preliminary data.</text>
</comment>
<keyword evidence="12" id="KW-1185">Reference proteome</keyword>
<evidence type="ECO:0000256" key="8">
    <source>
        <dbReference type="ARBA" id="ARBA00023239"/>
    </source>
</evidence>
<dbReference type="SUPFAM" id="SSF56276">
    <property type="entry name" value="S-adenosylmethionine decarboxylase"/>
    <property type="match status" value="2"/>
</dbReference>
<dbReference type="Gene3D" id="3.60.90.10">
    <property type="entry name" value="S-adenosylmethionine decarboxylase"/>
    <property type="match status" value="2"/>
</dbReference>
<proteinExistence type="predicted"/>
<evidence type="ECO:0000256" key="9">
    <source>
        <dbReference type="ARBA" id="ARBA00023270"/>
    </source>
</evidence>
<sequence>MYHFVMDAFRGYRSRLDDMLLVYEALEEIPQKLGMKTVMPPMILPYYNGVVPEDCGISAFVFLAGGHFTIHTFSFRETYFVDLLSPEPFDAVELERLLRNAFPAEKVSTYQLERGRKESYPSPIEIHEALDFGPHVFLDIQEYNGPRSMDDLFQLFDTMPFQIGMTPIIRPYMVKNRAGSEQVTSVLTMIAESHISLHYFAESKRAYFDLFSCRFFNYDEVLGKLKQVLNSPIGNEVLISRGSKYQQYKNDAAAPAVDTRAWLANVYRR</sequence>
<keyword evidence="7" id="KW-0865">Zymogen</keyword>
<keyword evidence="4" id="KW-0068">Autocatalytic cleavage</keyword>
<evidence type="ECO:0000256" key="10">
    <source>
        <dbReference type="ARBA" id="ARBA00023317"/>
    </source>
</evidence>
<gene>
    <name evidence="11" type="ORF">EDC14_100141</name>
</gene>
<evidence type="ECO:0000313" key="12">
    <source>
        <dbReference type="Proteomes" id="UP000295008"/>
    </source>
</evidence>
<evidence type="ECO:0000256" key="4">
    <source>
        <dbReference type="ARBA" id="ARBA00022813"/>
    </source>
</evidence>
<keyword evidence="3" id="KW-0210">Decarboxylase</keyword>
<keyword evidence="6" id="KW-0620">Polyamine biosynthesis</keyword>
<accession>A0A4R1SB99</accession>
<evidence type="ECO:0000256" key="5">
    <source>
        <dbReference type="ARBA" id="ARBA00023066"/>
    </source>
</evidence>
<dbReference type="GO" id="GO:0005829">
    <property type="term" value="C:cytosol"/>
    <property type="evidence" value="ECO:0007669"/>
    <property type="project" value="TreeGrafter"/>
</dbReference>
<keyword evidence="5" id="KW-0745">Spermidine biosynthesis</keyword>
<keyword evidence="9" id="KW-0704">Schiff base</keyword>
<evidence type="ECO:0000256" key="6">
    <source>
        <dbReference type="ARBA" id="ARBA00023115"/>
    </source>
</evidence>
<reference evidence="11 12" key="1">
    <citation type="submission" date="2019-03" db="EMBL/GenBank/DDBJ databases">
        <title>Genomic Encyclopedia of Type Strains, Phase IV (KMG-IV): sequencing the most valuable type-strain genomes for metagenomic binning, comparative biology and taxonomic classification.</title>
        <authorList>
            <person name="Goeker M."/>
        </authorList>
    </citation>
    <scope>NUCLEOTIDE SEQUENCE [LARGE SCALE GENOMIC DNA]</scope>
    <source>
        <strain evidence="11 12">LX-B</strain>
    </source>
</reference>
<dbReference type="InterPro" id="IPR003826">
    <property type="entry name" value="AdoMetDC_fam_prok"/>
</dbReference>
<dbReference type="PANTHER" id="PTHR33866:SF2">
    <property type="entry name" value="S-ADENOSYLMETHIONINE DECARBOXYLASE PROENZYME"/>
    <property type="match status" value="1"/>
</dbReference>
<name>A0A4R1SB99_HYDET</name>
<dbReference type="InterPro" id="IPR016067">
    <property type="entry name" value="S-AdoMet_deCO2ase_core"/>
</dbReference>
<evidence type="ECO:0000313" key="11">
    <source>
        <dbReference type="EMBL" id="TCL76761.1"/>
    </source>
</evidence>
<dbReference type="PANTHER" id="PTHR33866">
    <property type="entry name" value="S-ADENOSYLMETHIONINE DECARBOXYLASE PROENZYME"/>
    <property type="match status" value="1"/>
</dbReference>
<dbReference type="RefSeq" id="WP_132012165.1">
    <property type="nucleotide sequence ID" value="NZ_SLUN01000001.1"/>
</dbReference>
<comment type="cofactor">
    <cofactor evidence="1">
        <name>pyruvate</name>
        <dbReference type="ChEBI" id="CHEBI:15361"/>
    </cofactor>
</comment>
<dbReference type="OrthoDB" id="9793120at2"/>
<dbReference type="GO" id="GO:0008295">
    <property type="term" value="P:spermidine biosynthetic process"/>
    <property type="evidence" value="ECO:0007669"/>
    <property type="project" value="UniProtKB-KW"/>
</dbReference>
<evidence type="ECO:0000256" key="2">
    <source>
        <dbReference type="ARBA" id="ARBA00022691"/>
    </source>
</evidence>
<keyword evidence="10" id="KW-0670">Pyruvate</keyword>
<evidence type="ECO:0000256" key="7">
    <source>
        <dbReference type="ARBA" id="ARBA00023145"/>
    </source>
</evidence>
<dbReference type="Proteomes" id="UP000295008">
    <property type="component" value="Unassembled WGS sequence"/>
</dbReference>
<keyword evidence="2" id="KW-0949">S-adenosyl-L-methionine</keyword>
<dbReference type="EMBL" id="SLUN01000001">
    <property type="protein sequence ID" value="TCL76761.1"/>
    <property type="molecule type" value="Genomic_DNA"/>
</dbReference>
<protein>
    <submittedName>
        <fullName evidence="11">S-adenosylmethionine decarboxylase</fullName>
    </submittedName>
</protein>
<dbReference type="AlphaFoldDB" id="A0A4R1SB99"/>
<evidence type="ECO:0000256" key="1">
    <source>
        <dbReference type="ARBA" id="ARBA00001928"/>
    </source>
</evidence>
<organism evidence="11 12">
    <name type="scientific">Hydrogenispora ethanolica</name>
    <dbReference type="NCBI Taxonomy" id="1082276"/>
    <lineage>
        <taxon>Bacteria</taxon>
        <taxon>Bacillati</taxon>
        <taxon>Bacillota</taxon>
        <taxon>Hydrogenispora</taxon>
    </lineage>
</organism>
<dbReference type="GO" id="GO:0004014">
    <property type="term" value="F:adenosylmethionine decarboxylase activity"/>
    <property type="evidence" value="ECO:0007669"/>
    <property type="project" value="InterPro"/>
</dbReference>
<dbReference type="Pfam" id="PF02675">
    <property type="entry name" value="AdoMet_dc"/>
    <property type="match status" value="2"/>
</dbReference>
<keyword evidence="8" id="KW-0456">Lyase</keyword>
<evidence type="ECO:0000256" key="3">
    <source>
        <dbReference type="ARBA" id="ARBA00022793"/>
    </source>
</evidence>